<feature type="compositionally biased region" description="Basic and acidic residues" evidence="1">
    <location>
        <begin position="97"/>
        <end position="118"/>
    </location>
</feature>
<dbReference type="STRING" id="497964.CfE428DRAFT_1149"/>
<comment type="caution">
    <text evidence="2">The sequence shown here is derived from an EMBL/GenBank/DDBJ whole genome shotgun (WGS) entry which is preliminary data.</text>
</comment>
<dbReference type="eggNOG" id="COG5183">
    <property type="taxonomic scope" value="Bacteria"/>
</dbReference>
<keyword evidence="3" id="KW-1185">Reference proteome</keyword>
<evidence type="ECO:0000313" key="2">
    <source>
        <dbReference type="EMBL" id="EDY20856.1"/>
    </source>
</evidence>
<reference evidence="2 3" key="1">
    <citation type="journal article" date="2011" name="J. Bacteriol.">
        <title>Genome sequence of Chthoniobacter flavus Ellin428, an aerobic heterotrophic soil bacterium.</title>
        <authorList>
            <person name="Kant R."/>
            <person name="van Passel M.W."/>
            <person name="Palva A."/>
            <person name="Lucas S."/>
            <person name="Lapidus A."/>
            <person name="Glavina Del Rio T."/>
            <person name="Dalin E."/>
            <person name="Tice H."/>
            <person name="Bruce D."/>
            <person name="Goodwin L."/>
            <person name="Pitluck S."/>
            <person name="Larimer F.W."/>
            <person name="Land M.L."/>
            <person name="Hauser L."/>
            <person name="Sangwan P."/>
            <person name="de Vos W.M."/>
            <person name="Janssen P.H."/>
            <person name="Smidt H."/>
        </authorList>
    </citation>
    <scope>NUCLEOTIDE SEQUENCE [LARGE SCALE GENOMIC DNA]</scope>
    <source>
        <strain evidence="2 3">Ellin428</strain>
    </source>
</reference>
<evidence type="ECO:0000256" key="1">
    <source>
        <dbReference type="SAM" id="MobiDB-lite"/>
    </source>
</evidence>
<proteinExistence type="predicted"/>
<dbReference type="EMBL" id="ABVL01000003">
    <property type="protein sequence ID" value="EDY20856.1"/>
    <property type="molecule type" value="Genomic_DNA"/>
</dbReference>
<feature type="compositionally biased region" description="Basic and acidic residues" evidence="1">
    <location>
        <begin position="57"/>
        <end position="70"/>
    </location>
</feature>
<protein>
    <submittedName>
        <fullName evidence="2">Putative mu-protocadherin-putative cell-suface protein</fullName>
    </submittedName>
</protein>
<feature type="region of interest" description="Disordered" evidence="1">
    <location>
        <begin position="94"/>
        <end position="118"/>
    </location>
</feature>
<organism evidence="2 3">
    <name type="scientific">Chthoniobacter flavus Ellin428</name>
    <dbReference type="NCBI Taxonomy" id="497964"/>
    <lineage>
        <taxon>Bacteria</taxon>
        <taxon>Pseudomonadati</taxon>
        <taxon>Verrucomicrobiota</taxon>
        <taxon>Spartobacteria</taxon>
        <taxon>Chthoniobacterales</taxon>
        <taxon>Chthoniobacteraceae</taxon>
        <taxon>Chthoniobacter</taxon>
    </lineage>
</organism>
<accession>B4CX58</accession>
<gene>
    <name evidence="2" type="ORF">CfE428DRAFT_1149</name>
</gene>
<dbReference type="AlphaFoldDB" id="B4CX58"/>
<feature type="region of interest" description="Disordered" evidence="1">
    <location>
        <begin position="251"/>
        <end position="270"/>
    </location>
</feature>
<sequence>MANRPSTQPGGRPNAGDVGNFLGIAGGAAAGSALGNALGNRPSQLPAERPGLGERPGMGERPQRPEERPNWGDWSQNRNDNWQQRVDNRNDAWNQRADNRQQRQNDFQQNRDERWNKLETARDDRQNWRNENREDWQNHREDLWNYRGDRAEEIWDNARNFYDDVFDDRWWGACGWGVGWAGHYPVNPWWWWRPVAWGGVATFVDAITPDPVYIDYGMNVIYEGQTVYVDDQPIPADQYSQPMIDLAVNVEQPPPPLPAPPPAAEGKPAAAAPAEEWLPLGVFALAQEEKGDPVLFFQISVSRAGLISGAYDSTLTDDQRPIAGQVDKATQRVAWRIGDNDETIFVTSLANLTKDVSPIAVHFGKTRTQTWLLVRMPEPAESGQQKAIPPIDHKPPPLTKAPPKTGK</sequence>
<evidence type="ECO:0000313" key="3">
    <source>
        <dbReference type="Proteomes" id="UP000005824"/>
    </source>
</evidence>
<feature type="region of interest" description="Disordered" evidence="1">
    <location>
        <begin position="1"/>
        <end position="80"/>
    </location>
</feature>
<name>B4CX58_9BACT</name>
<feature type="compositionally biased region" description="Pro residues" evidence="1">
    <location>
        <begin position="252"/>
        <end position="263"/>
    </location>
</feature>
<dbReference type="Proteomes" id="UP000005824">
    <property type="component" value="Unassembled WGS sequence"/>
</dbReference>
<dbReference type="InParanoid" id="B4CX58"/>
<feature type="region of interest" description="Disordered" evidence="1">
    <location>
        <begin position="378"/>
        <end position="407"/>
    </location>
</feature>
<feature type="compositionally biased region" description="Low complexity" evidence="1">
    <location>
        <begin position="30"/>
        <end position="40"/>
    </location>
</feature>
<dbReference type="RefSeq" id="WP_006978475.1">
    <property type="nucleotide sequence ID" value="NZ_ABVL01000003.1"/>
</dbReference>